<protein>
    <submittedName>
        <fullName evidence="2">Nickel pincer cofactor biosynthesis protein LarB</fullName>
    </submittedName>
</protein>
<accession>A0A6L6YNK3</accession>
<dbReference type="PANTHER" id="PTHR43064:SF1">
    <property type="entry name" value="SLL1489 PROTEIN"/>
    <property type="match status" value="1"/>
</dbReference>
<comment type="caution">
    <text evidence="2">The sequence shown here is derived from an EMBL/GenBank/DDBJ whole genome shotgun (WGS) entry which is preliminary data.</text>
</comment>
<dbReference type="EMBL" id="WSRP01000018">
    <property type="protein sequence ID" value="MVX56951.1"/>
    <property type="molecule type" value="Genomic_DNA"/>
</dbReference>
<proteinExistence type="predicted"/>
<dbReference type="AlphaFoldDB" id="A0A6L6YNK3"/>
<dbReference type="PANTHER" id="PTHR43064">
    <property type="entry name" value="PHOSPHORIBOSYLAMINOIMIDAZOLE CARBOXYLASE-RELATED"/>
    <property type="match status" value="1"/>
</dbReference>
<dbReference type="GO" id="GO:0016787">
    <property type="term" value="F:hydrolase activity"/>
    <property type="evidence" value="ECO:0007669"/>
    <property type="project" value="InterPro"/>
</dbReference>
<name>A0A6L6YNK3_9BURK</name>
<dbReference type="Pfam" id="PF00731">
    <property type="entry name" value="AIRC"/>
    <property type="match status" value="1"/>
</dbReference>
<dbReference type="NCBIfam" id="NF033503">
    <property type="entry name" value="LarB"/>
    <property type="match status" value="1"/>
</dbReference>
<evidence type="ECO:0000259" key="1">
    <source>
        <dbReference type="SMART" id="SM01001"/>
    </source>
</evidence>
<gene>
    <name evidence="2" type="primary">larB</name>
    <name evidence="2" type="ORF">E5987_06980</name>
</gene>
<reference evidence="2 3" key="1">
    <citation type="submission" date="2019-12" db="EMBL/GenBank/DDBJ databases">
        <title>Microbes associate with the intestines of laboratory mice.</title>
        <authorList>
            <person name="Navarre W."/>
            <person name="Wong E."/>
        </authorList>
    </citation>
    <scope>NUCLEOTIDE SEQUENCE [LARGE SCALE GENOMIC DNA]</scope>
    <source>
        <strain evidence="2 3">NM82_D38</strain>
    </source>
</reference>
<dbReference type="InterPro" id="IPR039476">
    <property type="entry name" value="P2CMN_synthase_LarB"/>
</dbReference>
<organism evidence="2 3">
    <name type="scientific">Parasutterella muris</name>
    <dbReference type="NCBI Taxonomy" id="2565572"/>
    <lineage>
        <taxon>Bacteria</taxon>
        <taxon>Pseudomonadati</taxon>
        <taxon>Pseudomonadota</taxon>
        <taxon>Betaproteobacteria</taxon>
        <taxon>Burkholderiales</taxon>
        <taxon>Sutterellaceae</taxon>
        <taxon>Parasutterella</taxon>
    </lineage>
</organism>
<dbReference type="SUPFAM" id="SSF52255">
    <property type="entry name" value="N5-CAIR mutase (phosphoribosylaminoimidazole carboxylase, PurE)"/>
    <property type="match status" value="1"/>
</dbReference>
<dbReference type="OrthoDB" id="9782511at2"/>
<evidence type="ECO:0000313" key="2">
    <source>
        <dbReference type="EMBL" id="MVX56951.1"/>
    </source>
</evidence>
<dbReference type="GO" id="GO:0006189">
    <property type="term" value="P:'de novo' IMP biosynthetic process"/>
    <property type="evidence" value="ECO:0007669"/>
    <property type="project" value="InterPro"/>
</dbReference>
<dbReference type="SMART" id="SM01001">
    <property type="entry name" value="AIRC"/>
    <property type="match status" value="1"/>
</dbReference>
<dbReference type="Gene3D" id="3.40.50.1970">
    <property type="match status" value="1"/>
</dbReference>
<evidence type="ECO:0000313" key="3">
    <source>
        <dbReference type="Proteomes" id="UP000472580"/>
    </source>
</evidence>
<dbReference type="Proteomes" id="UP000472580">
    <property type="component" value="Unassembled WGS sequence"/>
</dbReference>
<keyword evidence="3" id="KW-1185">Reference proteome</keyword>
<feature type="domain" description="PurE" evidence="1">
    <location>
        <begin position="87"/>
        <end position="219"/>
    </location>
</feature>
<dbReference type="RefSeq" id="WP_160335379.1">
    <property type="nucleotide sequence ID" value="NZ_CALPCV010000007.1"/>
</dbReference>
<dbReference type="InterPro" id="IPR000031">
    <property type="entry name" value="PurE_dom"/>
</dbReference>
<sequence length="220" mass="23253">MSLTVKFDHERRNRTSVPEAVFCEGKPSDTVLSLLAQFAAEDADPVLFTRLDQTLFSGLSAEAAAKYQYCPVSRCAFNRPVEHKVAGSVALVSAGTSDARVLYEAAATLKFMNTEFEMFEDCGVAGLWRLQKALDGINRHNVIIAAAGMEAALISVLAGLSSRPIIGVPVSNGYGVCEGGKTALNCILASCAPGVSAVNIDNGFGAACFAYKILSSFSNQ</sequence>